<sequence>MKLSYFLVVATTASVLASGKALSDFEQSTIAKMPPTQDLVHSVNGQEPHSGGKRLLRGGIDAEERAWTFLRYSNLVKDKQARELQFEKWFEKGVQAVKAEKKMLRFAFTKEQKAAFKKVAEDYAAYRRSLGY</sequence>
<accession>A0A8T1X3W4</accession>
<feature type="chain" id="PRO_5035964691" description="RxLR effector protein" evidence="5">
    <location>
        <begin position="18"/>
        <end position="132"/>
    </location>
</feature>
<dbReference type="EMBL" id="JAGDFL010000083">
    <property type="protein sequence ID" value="KAG7398350.1"/>
    <property type="molecule type" value="Genomic_DNA"/>
</dbReference>
<feature type="signal peptide" evidence="5">
    <location>
        <begin position="1"/>
        <end position="17"/>
    </location>
</feature>
<comment type="function">
    <text evidence="5">Effector that suppresses plant defense responses during pathogen infection.</text>
</comment>
<evidence type="ECO:0000313" key="6">
    <source>
        <dbReference type="EMBL" id="KAG7398350.1"/>
    </source>
</evidence>
<comment type="caution">
    <text evidence="6">The sequence shown here is derived from an EMBL/GenBank/DDBJ whole genome shotgun (WGS) entry which is preliminary data.</text>
</comment>
<evidence type="ECO:0000256" key="5">
    <source>
        <dbReference type="RuleBase" id="RU367124"/>
    </source>
</evidence>
<evidence type="ECO:0000256" key="4">
    <source>
        <dbReference type="ARBA" id="ARBA00022729"/>
    </source>
</evidence>
<keyword evidence="7" id="KW-1185">Reference proteome</keyword>
<keyword evidence="4 5" id="KW-0732">Signal</keyword>
<evidence type="ECO:0000256" key="2">
    <source>
        <dbReference type="ARBA" id="ARBA00010400"/>
    </source>
</evidence>
<dbReference type="Pfam" id="PF16810">
    <property type="entry name" value="RXLR"/>
    <property type="match status" value="1"/>
</dbReference>
<gene>
    <name evidence="6" type="ORF">PHYBOEH_011258</name>
</gene>
<comment type="subcellular location">
    <subcellularLocation>
        <location evidence="1 5">Secreted</location>
    </subcellularLocation>
</comment>
<keyword evidence="3 5" id="KW-0964">Secreted</keyword>
<proteinExistence type="inferred from homology"/>
<protein>
    <recommendedName>
        <fullName evidence="5">RxLR effector protein</fullName>
    </recommendedName>
</protein>
<evidence type="ECO:0000256" key="3">
    <source>
        <dbReference type="ARBA" id="ARBA00022525"/>
    </source>
</evidence>
<evidence type="ECO:0000256" key="1">
    <source>
        <dbReference type="ARBA" id="ARBA00004613"/>
    </source>
</evidence>
<reference evidence="6" key="1">
    <citation type="submission" date="2021-02" db="EMBL/GenBank/DDBJ databases">
        <authorList>
            <person name="Palmer J.M."/>
        </authorList>
    </citation>
    <scope>NUCLEOTIDE SEQUENCE</scope>
    <source>
        <strain evidence="6">SCRP23</strain>
    </source>
</reference>
<dbReference type="AlphaFoldDB" id="A0A8T1X3W4"/>
<dbReference type="GO" id="GO:0005576">
    <property type="term" value="C:extracellular region"/>
    <property type="evidence" value="ECO:0007669"/>
    <property type="project" value="UniProtKB-SubCell"/>
</dbReference>
<dbReference type="InterPro" id="IPR031825">
    <property type="entry name" value="RXLR"/>
</dbReference>
<comment type="domain">
    <text evidence="5">The RxLR-dEER motif acts to carry the protein into the host cell cytoplasm through binding to cell surface phosphatidylinositol-3-phosphate.</text>
</comment>
<dbReference type="Proteomes" id="UP000693981">
    <property type="component" value="Unassembled WGS sequence"/>
</dbReference>
<name>A0A8T1X3W4_9STRA</name>
<organism evidence="6 7">
    <name type="scientific">Phytophthora boehmeriae</name>
    <dbReference type="NCBI Taxonomy" id="109152"/>
    <lineage>
        <taxon>Eukaryota</taxon>
        <taxon>Sar</taxon>
        <taxon>Stramenopiles</taxon>
        <taxon>Oomycota</taxon>
        <taxon>Peronosporomycetes</taxon>
        <taxon>Peronosporales</taxon>
        <taxon>Peronosporaceae</taxon>
        <taxon>Phytophthora</taxon>
    </lineage>
</organism>
<comment type="similarity">
    <text evidence="2 5">Belongs to the RxLR effector family.</text>
</comment>
<evidence type="ECO:0000313" key="7">
    <source>
        <dbReference type="Proteomes" id="UP000693981"/>
    </source>
</evidence>